<organism evidence="2 3">
    <name type="scientific">Elysia marginata</name>
    <dbReference type="NCBI Taxonomy" id="1093978"/>
    <lineage>
        <taxon>Eukaryota</taxon>
        <taxon>Metazoa</taxon>
        <taxon>Spiralia</taxon>
        <taxon>Lophotrochozoa</taxon>
        <taxon>Mollusca</taxon>
        <taxon>Gastropoda</taxon>
        <taxon>Heterobranchia</taxon>
        <taxon>Euthyneura</taxon>
        <taxon>Panpulmonata</taxon>
        <taxon>Sacoglossa</taxon>
        <taxon>Placobranchoidea</taxon>
        <taxon>Plakobranchidae</taxon>
        <taxon>Elysia</taxon>
    </lineage>
</organism>
<evidence type="ECO:0000256" key="1">
    <source>
        <dbReference type="SAM" id="Phobius"/>
    </source>
</evidence>
<accession>A0AAV4ENY0</accession>
<evidence type="ECO:0000313" key="3">
    <source>
        <dbReference type="Proteomes" id="UP000762676"/>
    </source>
</evidence>
<dbReference type="Pfam" id="PF09612">
    <property type="entry name" value="HtrL_YibB"/>
    <property type="match status" value="1"/>
</dbReference>
<dbReference type="AlphaFoldDB" id="A0AAV4ENY0"/>
<dbReference type="InterPro" id="IPR011735">
    <property type="entry name" value="WlaTC/HtrL_glycosyltransf"/>
</dbReference>
<evidence type="ECO:0008006" key="4">
    <source>
        <dbReference type="Google" id="ProtNLM"/>
    </source>
</evidence>
<reference evidence="2 3" key="1">
    <citation type="journal article" date="2021" name="Elife">
        <title>Chloroplast acquisition without the gene transfer in kleptoplastic sea slugs, Plakobranchus ocellatus.</title>
        <authorList>
            <person name="Maeda T."/>
            <person name="Takahashi S."/>
            <person name="Yoshida T."/>
            <person name="Shimamura S."/>
            <person name="Takaki Y."/>
            <person name="Nagai Y."/>
            <person name="Toyoda A."/>
            <person name="Suzuki Y."/>
            <person name="Arimoto A."/>
            <person name="Ishii H."/>
            <person name="Satoh N."/>
            <person name="Nishiyama T."/>
            <person name="Hasebe M."/>
            <person name="Maruyama T."/>
            <person name="Minagawa J."/>
            <person name="Obokata J."/>
            <person name="Shigenobu S."/>
        </authorList>
    </citation>
    <scope>NUCLEOTIDE SEQUENCE [LARGE SCALE GENOMIC DNA]</scope>
</reference>
<keyword evidence="3" id="KW-1185">Reference proteome</keyword>
<sequence>MLSFGEIGSKLRRRWITIYMAFRYGRWSLRRLLFGCVFFICTAVAFYNFGFVVELLPWNPSVDHWCQREKVPDYMLQPEFDEMTVVTMFLDLGVFKKGEQRFAYHSPYKYRKWMRVFGRLANRVVAYIENDNDIQLFKEIRSCFPPSLTKIVKVNRYSLPAFQHLPAIRKIYSRPSYPKHYPNTVYPEYSCAMHAKYDVLERSVLEDTFKTPYFAWLDIGLFRNLDGTEFPVFKLVPPEKFHPERIGFSQVWPQDPVIPPEVIMKQKIVWVSGSMVLATQEVRLQDVLTVKT</sequence>
<name>A0AAV4ENY0_9GAST</name>
<keyword evidence="1" id="KW-0472">Membrane</keyword>
<comment type="caution">
    <text evidence="2">The sequence shown here is derived from an EMBL/GenBank/DDBJ whole genome shotgun (WGS) entry which is preliminary data.</text>
</comment>
<proteinExistence type="predicted"/>
<feature type="transmembrane region" description="Helical" evidence="1">
    <location>
        <begin position="32"/>
        <end position="58"/>
    </location>
</feature>
<gene>
    <name evidence="2" type="ORF">ElyMa_001866000</name>
</gene>
<dbReference type="Proteomes" id="UP000762676">
    <property type="component" value="Unassembled WGS sequence"/>
</dbReference>
<keyword evidence="1" id="KW-1133">Transmembrane helix</keyword>
<keyword evidence="1" id="KW-0812">Transmembrane</keyword>
<protein>
    <recommendedName>
        <fullName evidence="4">Glycosyltransferase family 92 protein</fullName>
    </recommendedName>
</protein>
<evidence type="ECO:0000313" key="2">
    <source>
        <dbReference type="EMBL" id="GFR62216.1"/>
    </source>
</evidence>
<dbReference type="EMBL" id="BMAT01003786">
    <property type="protein sequence ID" value="GFR62216.1"/>
    <property type="molecule type" value="Genomic_DNA"/>
</dbReference>